<protein>
    <recommendedName>
        <fullName evidence="5">ABC-2 family transporter protein</fullName>
    </recommendedName>
</protein>
<keyword evidence="4" id="KW-1185">Reference proteome</keyword>
<gene>
    <name evidence="3" type="ORF">TBK1r_77540</name>
</gene>
<feature type="region of interest" description="Disordered" evidence="1">
    <location>
        <begin position="1"/>
        <end position="28"/>
    </location>
</feature>
<feature type="transmembrane region" description="Helical" evidence="2">
    <location>
        <begin position="123"/>
        <end position="143"/>
    </location>
</feature>
<evidence type="ECO:0008006" key="5">
    <source>
        <dbReference type="Google" id="ProtNLM"/>
    </source>
</evidence>
<keyword evidence="2" id="KW-1133">Transmembrane helix</keyword>
<evidence type="ECO:0000256" key="1">
    <source>
        <dbReference type="SAM" id="MobiDB-lite"/>
    </source>
</evidence>
<feature type="transmembrane region" description="Helical" evidence="2">
    <location>
        <begin position="427"/>
        <end position="446"/>
    </location>
</feature>
<feature type="transmembrane region" description="Helical" evidence="2">
    <location>
        <begin position="176"/>
        <end position="198"/>
    </location>
</feature>
<accession>A0ABX5Y8J7</accession>
<name>A0ABX5Y8J7_9BACT</name>
<reference evidence="3 4" key="1">
    <citation type="submission" date="2019-02" db="EMBL/GenBank/DDBJ databases">
        <title>Deep-cultivation of Planctomycetes and their phenomic and genomic characterization uncovers novel biology.</title>
        <authorList>
            <person name="Wiegand S."/>
            <person name="Jogler M."/>
            <person name="Boedeker C."/>
            <person name="Pinto D."/>
            <person name="Vollmers J."/>
            <person name="Rivas-Marin E."/>
            <person name="Kohn T."/>
            <person name="Peeters S.H."/>
            <person name="Heuer A."/>
            <person name="Rast P."/>
            <person name="Oberbeckmann S."/>
            <person name="Bunk B."/>
            <person name="Jeske O."/>
            <person name="Meyerdierks A."/>
            <person name="Storesund J.E."/>
            <person name="Kallscheuer N."/>
            <person name="Luecker S."/>
            <person name="Lage O.M."/>
            <person name="Pohl T."/>
            <person name="Merkel B.J."/>
            <person name="Hornburger P."/>
            <person name="Mueller R.-W."/>
            <person name="Bruemmer F."/>
            <person name="Labrenz M."/>
            <person name="Spormann A.M."/>
            <person name="Op den Camp H."/>
            <person name="Overmann J."/>
            <person name="Amann R."/>
            <person name="Jetten M.S.M."/>
            <person name="Mascher T."/>
            <person name="Medema M.H."/>
            <person name="Devos D.P."/>
            <person name="Kaster A.-K."/>
            <person name="Ovreas L."/>
            <person name="Rohde M."/>
            <person name="Galperin M.Y."/>
            <person name="Jogler C."/>
        </authorList>
    </citation>
    <scope>NUCLEOTIDE SEQUENCE [LARGE SCALE GENOMIC DNA]</scope>
    <source>
        <strain evidence="3 4">TBK1r</strain>
    </source>
</reference>
<feature type="transmembrane region" description="Helical" evidence="2">
    <location>
        <begin position="271"/>
        <end position="297"/>
    </location>
</feature>
<dbReference type="Proteomes" id="UP000318081">
    <property type="component" value="Chromosome"/>
</dbReference>
<feature type="transmembrane region" description="Helical" evidence="2">
    <location>
        <begin position="378"/>
        <end position="407"/>
    </location>
</feature>
<keyword evidence="2" id="KW-0812">Transmembrane</keyword>
<evidence type="ECO:0000313" key="4">
    <source>
        <dbReference type="Proteomes" id="UP000318081"/>
    </source>
</evidence>
<feature type="compositionally biased region" description="Basic and acidic residues" evidence="1">
    <location>
        <begin position="1"/>
        <end position="12"/>
    </location>
</feature>
<feature type="transmembrane region" description="Helical" evidence="2">
    <location>
        <begin position="339"/>
        <end position="357"/>
    </location>
</feature>
<feature type="transmembrane region" description="Helical" evidence="2">
    <location>
        <begin position="458"/>
        <end position="479"/>
    </location>
</feature>
<dbReference type="RefSeq" id="WP_145221337.1">
    <property type="nucleotide sequence ID" value="NZ_CP036432.1"/>
</dbReference>
<dbReference type="EMBL" id="CP036432">
    <property type="protein sequence ID" value="QDV88719.1"/>
    <property type="molecule type" value="Genomic_DNA"/>
</dbReference>
<feature type="transmembrane region" description="Helical" evidence="2">
    <location>
        <begin position="516"/>
        <end position="536"/>
    </location>
</feature>
<sequence>MSDQEASRRAGDGGDGDSDPSAGQPLHPVAELSLGGGGQAIPYPALALDPDASGFWGWVDRATERLTSLLNPILVKEARQSLKSKQFLITFFCLLAASCAWTIMGIVFNAPDVYYIPTGESMMIGYFLILSVSMFAFVPLVAFRSLAAELDEGTYEMLAITRLSAWRIVSGKMNSAVLQMLIYFSAIVPCLAFCYLLRGIGLLTIVLVVAIVFITAMVLTALALVLSTLAKGRTLQTFLLVGLVAFIVVVEFTCCGFVFSMVLPEQWSGTWFGFLASFTVAASFVVLFVAAAAARIAPVTENRSTRLRVILFFQQAIWVVTIAYAAWVTGDFEWINEGLLYLGIYWLLVGMFMCGEASELSPRVRRGLPATYGTRMLFTWWMPGPGTGFMFVIGTGVAGLLVLAGVGVLGFQTGVVRGTSVDTPPPIFAAMMIGYLLGYLGIIRLLSMPFLKRFGPSFVAPLIAAIVAYFLGVIVPAIIDVAIQGRVSFSYSALHASNWGWTWDEAFSSRGLPAEVAMLILVVGSGVLAINLISLFREFRLRKIAVPLRVKQDLADESENQLVENGGGR</sequence>
<feature type="transmembrane region" description="Helical" evidence="2">
    <location>
        <begin position="87"/>
        <end position="111"/>
    </location>
</feature>
<feature type="transmembrane region" description="Helical" evidence="2">
    <location>
        <begin position="309"/>
        <end position="327"/>
    </location>
</feature>
<keyword evidence="2" id="KW-0472">Membrane</keyword>
<feature type="transmembrane region" description="Helical" evidence="2">
    <location>
        <begin position="204"/>
        <end position="226"/>
    </location>
</feature>
<evidence type="ECO:0000256" key="2">
    <source>
        <dbReference type="SAM" id="Phobius"/>
    </source>
</evidence>
<organism evidence="3 4">
    <name type="scientific">Stieleria magnilauensis</name>
    <dbReference type="NCBI Taxonomy" id="2527963"/>
    <lineage>
        <taxon>Bacteria</taxon>
        <taxon>Pseudomonadati</taxon>
        <taxon>Planctomycetota</taxon>
        <taxon>Planctomycetia</taxon>
        <taxon>Pirellulales</taxon>
        <taxon>Pirellulaceae</taxon>
        <taxon>Stieleria</taxon>
    </lineage>
</organism>
<evidence type="ECO:0000313" key="3">
    <source>
        <dbReference type="EMBL" id="QDV88719.1"/>
    </source>
</evidence>
<proteinExistence type="predicted"/>
<feature type="transmembrane region" description="Helical" evidence="2">
    <location>
        <begin position="238"/>
        <end position="259"/>
    </location>
</feature>